<protein>
    <recommendedName>
        <fullName evidence="7">Peptidase S51</fullName>
    </recommendedName>
</protein>
<dbReference type="Pfam" id="PF03575">
    <property type="entry name" value="Peptidase_S51"/>
    <property type="match status" value="1"/>
</dbReference>
<dbReference type="EMBL" id="BNJG01000002">
    <property type="protein sequence ID" value="GHO57861.1"/>
    <property type="molecule type" value="Genomic_DNA"/>
</dbReference>
<accession>A0ABQ3UYA2</accession>
<comment type="caution">
    <text evidence="5">The sequence shown here is derived from an EMBL/GenBank/DDBJ whole genome shotgun (WGS) entry which is preliminary data.</text>
</comment>
<evidence type="ECO:0000313" key="6">
    <source>
        <dbReference type="Proteomes" id="UP000654345"/>
    </source>
</evidence>
<keyword evidence="6" id="KW-1185">Reference proteome</keyword>
<keyword evidence="4" id="KW-0720">Serine protease</keyword>
<evidence type="ECO:0000256" key="1">
    <source>
        <dbReference type="ARBA" id="ARBA00006534"/>
    </source>
</evidence>
<comment type="similarity">
    <text evidence="1">Belongs to the peptidase S51 family.</text>
</comment>
<gene>
    <name evidence="5" type="ORF">KSB_63360</name>
</gene>
<evidence type="ECO:0008006" key="7">
    <source>
        <dbReference type="Google" id="ProtNLM"/>
    </source>
</evidence>
<name>A0ABQ3UYA2_9CHLR</name>
<dbReference type="InterPro" id="IPR029062">
    <property type="entry name" value="Class_I_gatase-like"/>
</dbReference>
<proteinExistence type="inferred from homology"/>
<dbReference type="Proteomes" id="UP000654345">
    <property type="component" value="Unassembled WGS sequence"/>
</dbReference>
<keyword evidence="2" id="KW-0645">Protease</keyword>
<sequence>MKLLLTSSGISNDSIRNALVDLLGKPIAESSALYIPTAIYPFPGGAAMAWRLIHGVAKSPLCELGWKSLGVLELTALPSIQEDCWVPMLKETDTLLVGGGDPLYLCHWMRQSGLTDLLPSLLRETVYVGVSAGSMAAAATFGETYRDPRRGSGEALTSEDIVFATPQGEISRILVTAQGVGLVDFALIPHLDHEDHPDASLANAEKWAARLPMPTYAIDDQTAIKVIDGVVEVVSEGHWKRFTP</sequence>
<reference evidence="5 6" key="1">
    <citation type="journal article" date="2021" name="Int. J. Syst. Evol. Microbiol.">
        <title>Reticulibacter mediterranei gen. nov., sp. nov., within the new family Reticulibacteraceae fam. nov., and Ktedonospora formicarum gen. nov., sp. nov., Ktedonobacter robiniae sp. nov., Dictyobacter formicarum sp. nov. and Dictyobacter arantiisoli sp. nov., belonging to the class Ktedonobacteria.</title>
        <authorList>
            <person name="Yabe S."/>
            <person name="Zheng Y."/>
            <person name="Wang C.M."/>
            <person name="Sakai Y."/>
            <person name="Abe K."/>
            <person name="Yokota A."/>
            <person name="Donadio S."/>
            <person name="Cavaletti L."/>
            <person name="Monciardini P."/>
        </authorList>
    </citation>
    <scope>NUCLEOTIDE SEQUENCE [LARGE SCALE GENOMIC DNA]</scope>
    <source>
        <strain evidence="5 6">SOSP1-30</strain>
    </source>
</reference>
<dbReference type="InterPro" id="IPR005320">
    <property type="entry name" value="Peptidase_S51"/>
</dbReference>
<evidence type="ECO:0000256" key="2">
    <source>
        <dbReference type="ARBA" id="ARBA00022670"/>
    </source>
</evidence>
<dbReference type="PANTHER" id="PTHR20842">
    <property type="entry name" value="PROTEASE S51 ALPHA-ASPARTYL DIPEPTIDASE"/>
    <property type="match status" value="1"/>
</dbReference>
<keyword evidence="3" id="KW-0378">Hydrolase</keyword>
<evidence type="ECO:0000313" key="5">
    <source>
        <dbReference type="EMBL" id="GHO57861.1"/>
    </source>
</evidence>
<organism evidence="5 6">
    <name type="scientific">Ktedonobacter robiniae</name>
    <dbReference type="NCBI Taxonomy" id="2778365"/>
    <lineage>
        <taxon>Bacteria</taxon>
        <taxon>Bacillati</taxon>
        <taxon>Chloroflexota</taxon>
        <taxon>Ktedonobacteria</taxon>
        <taxon>Ktedonobacterales</taxon>
        <taxon>Ktedonobacteraceae</taxon>
        <taxon>Ktedonobacter</taxon>
    </lineage>
</organism>
<dbReference type="SUPFAM" id="SSF52317">
    <property type="entry name" value="Class I glutamine amidotransferase-like"/>
    <property type="match status" value="1"/>
</dbReference>
<evidence type="ECO:0000256" key="3">
    <source>
        <dbReference type="ARBA" id="ARBA00022801"/>
    </source>
</evidence>
<dbReference type="PANTHER" id="PTHR20842:SF0">
    <property type="entry name" value="ALPHA-ASPARTYL DIPEPTIDASE"/>
    <property type="match status" value="1"/>
</dbReference>
<evidence type="ECO:0000256" key="4">
    <source>
        <dbReference type="ARBA" id="ARBA00022825"/>
    </source>
</evidence>
<dbReference type="Gene3D" id="3.40.50.880">
    <property type="match status" value="1"/>
</dbReference>